<protein>
    <submittedName>
        <fullName evidence="6">Uncharacterized protein</fullName>
    </submittedName>
</protein>
<feature type="region of interest" description="Disordered" evidence="3">
    <location>
        <begin position="427"/>
        <end position="446"/>
    </location>
</feature>
<dbReference type="AlphaFoldDB" id="A0A8S1H6K2"/>
<feature type="region of interest" description="Disordered" evidence="3">
    <location>
        <begin position="476"/>
        <end position="508"/>
    </location>
</feature>
<feature type="region of interest" description="Disordered" evidence="3">
    <location>
        <begin position="544"/>
        <end position="570"/>
    </location>
</feature>
<dbReference type="InterPro" id="IPR042120">
    <property type="entry name" value="MutL_C_dimsub"/>
</dbReference>
<dbReference type="Gene3D" id="3.30.565.10">
    <property type="entry name" value="Histidine kinase-like ATPase, C-terminal domain"/>
    <property type="match status" value="1"/>
</dbReference>
<evidence type="ECO:0000256" key="1">
    <source>
        <dbReference type="ARBA" id="ARBA00006082"/>
    </source>
</evidence>
<proteinExistence type="inferred from homology"/>
<dbReference type="Gene3D" id="3.30.1540.20">
    <property type="entry name" value="MutL, C-terminal domain, dimerisation subdomain"/>
    <property type="match status" value="1"/>
</dbReference>
<feature type="compositionally biased region" description="Low complexity" evidence="3">
    <location>
        <begin position="481"/>
        <end position="499"/>
    </location>
</feature>
<dbReference type="NCBIfam" id="TIGR00585">
    <property type="entry name" value="mutl"/>
    <property type="match status" value="1"/>
</dbReference>
<dbReference type="GO" id="GO:0006298">
    <property type="term" value="P:mismatch repair"/>
    <property type="evidence" value="ECO:0007669"/>
    <property type="project" value="InterPro"/>
</dbReference>
<dbReference type="FunFam" id="3.30.565.10:FF:000017">
    <property type="entry name" value="PMS1 homolog 1, mismatch repair system component"/>
    <property type="match status" value="1"/>
</dbReference>
<dbReference type="InterPro" id="IPR038973">
    <property type="entry name" value="MutL/Mlh/Pms-like"/>
</dbReference>
<dbReference type="GO" id="GO:0032389">
    <property type="term" value="C:MutLalpha complex"/>
    <property type="evidence" value="ECO:0007669"/>
    <property type="project" value="TreeGrafter"/>
</dbReference>
<gene>
    <name evidence="6" type="ORF">CAUJ_LOCUS6842</name>
</gene>
<evidence type="ECO:0000256" key="3">
    <source>
        <dbReference type="SAM" id="MobiDB-lite"/>
    </source>
</evidence>
<dbReference type="InterPro" id="IPR014721">
    <property type="entry name" value="Ribsml_uS5_D2-typ_fold_subgr"/>
</dbReference>
<dbReference type="SUPFAM" id="SSF54211">
    <property type="entry name" value="Ribosomal protein S5 domain 2-like"/>
    <property type="match status" value="1"/>
</dbReference>
<dbReference type="Pfam" id="PF13589">
    <property type="entry name" value="HATPase_c_3"/>
    <property type="match status" value="1"/>
</dbReference>
<evidence type="ECO:0000313" key="7">
    <source>
        <dbReference type="Proteomes" id="UP000835052"/>
    </source>
</evidence>
<dbReference type="InterPro" id="IPR042121">
    <property type="entry name" value="MutL_C_regsub"/>
</dbReference>
<dbReference type="CDD" id="cd03484">
    <property type="entry name" value="MutL_Trans_hPMS_2_like"/>
    <property type="match status" value="1"/>
</dbReference>
<dbReference type="InterPro" id="IPR013507">
    <property type="entry name" value="DNA_mismatch_S5_2-like"/>
</dbReference>
<keyword evidence="2" id="KW-0227">DNA damage</keyword>
<comment type="caution">
    <text evidence="6">The sequence shown here is derived from an EMBL/GenBank/DDBJ whole genome shotgun (WGS) entry which is preliminary data.</text>
</comment>
<dbReference type="Pfam" id="PF01119">
    <property type="entry name" value="DNA_mis_repair"/>
    <property type="match status" value="1"/>
</dbReference>
<dbReference type="SMART" id="SM00853">
    <property type="entry name" value="MutL_C"/>
    <property type="match status" value="1"/>
</dbReference>
<organism evidence="6 7">
    <name type="scientific">Caenorhabditis auriculariae</name>
    <dbReference type="NCBI Taxonomy" id="2777116"/>
    <lineage>
        <taxon>Eukaryota</taxon>
        <taxon>Metazoa</taxon>
        <taxon>Ecdysozoa</taxon>
        <taxon>Nematoda</taxon>
        <taxon>Chromadorea</taxon>
        <taxon>Rhabditida</taxon>
        <taxon>Rhabditina</taxon>
        <taxon>Rhabditomorpha</taxon>
        <taxon>Rhabditoidea</taxon>
        <taxon>Rhabditidae</taxon>
        <taxon>Peloderinae</taxon>
        <taxon>Caenorhabditis</taxon>
    </lineage>
</organism>
<evidence type="ECO:0000259" key="5">
    <source>
        <dbReference type="SMART" id="SM01340"/>
    </source>
</evidence>
<dbReference type="FunFam" id="3.30.1370.100:FF:000001">
    <property type="entry name" value="Mismatch repair endonuclease pms1, putative"/>
    <property type="match status" value="1"/>
</dbReference>
<comment type="similarity">
    <text evidence="1">Belongs to the DNA mismatch repair MutL/HexB family.</text>
</comment>
<dbReference type="PROSITE" id="PS00058">
    <property type="entry name" value="DNA_MISMATCH_REPAIR_1"/>
    <property type="match status" value="1"/>
</dbReference>
<dbReference type="Gene3D" id="3.30.230.10">
    <property type="match status" value="1"/>
</dbReference>
<keyword evidence="7" id="KW-1185">Reference proteome</keyword>
<dbReference type="PANTHER" id="PTHR10073:SF52">
    <property type="entry name" value="MISMATCH REPAIR ENDONUCLEASE PMS2"/>
    <property type="match status" value="1"/>
</dbReference>
<dbReference type="EMBL" id="CAJGYM010000018">
    <property type="protein sequence ID" value="CAD6190923.1"/>
    <property type="molecule type" value="Genomic_DNA"/>
</dbReference>
<dbReference type="GO" id="GO:0140664">
    <property type="term" value="F:ATP-dependent DNA damage sensor activity"/>
    <property type="evidence" value="ECO:0007669"/>
    <property type="project" value="InterPro"/>
</dbReference>
<dbReference type="SUPFAM" id="SSF118116">
    <property type="entry name" value="DNA mismatch repair protein MutL"/>
    <property type="match status" value="1"/>
</dbReference>
<dbReference type="InterPro" id="IPR002099">
    <property type="entry name" value="MutL/Mlh/PMS"/>
</dbReference>
<evidence type="ECO:0000259" key="4">
    <source>
        <dbReference type="SMART" id="SM00853"/>
    </source>
</evidence>
<dbReference type="PANTHER" id="PTHR10073">
    <property type="entry name" value="DNA MISMATCH REPAIR PROTEIN MLH, PMS, MUTL"/>
    <property type="match status" value="1"/>
</dbReference>
<feature type="domain" description="MutL C-terminal dimerisation" evidence="4">
    <location>
        <begin position="643"/>
        <end position="788"/>
    </location>
</feature>
<evidence type="ECO:0000256" key="2">
    <source>
        <dbReference type="ARBA" id="ARBA00022763"/>
    </source>
</evidence>
<dbReference type="OrthoDB" id="10254304at2759"/>
<dbReference type="SMART" id="SM01340">
    <property type="entry name" value="DNA_mis_repair"/>
    <property type="match status" value="1"/>
</dbReference>
<dbReference type="GO" id="GO:0016887">
    <property type="term" value="F:ATP hydrolysis activity"/>
    <property type="evidence" value="ECO:0007669"/>
    <property type="project" value="InterPro"/>
</dbReference>
<dbReference type="Proteomes" id="UP000835052">
    <property type="component" value="Unassembled WGS sequence"/>
</dbReference>
<name>A0A8S1H6K2_9PELO</name>
<evidence type="ECO:0000313" key="6">
    <source>
        <dbReference type="EMBL" id="CAD6190923.1"/>
    </source>
</evidence>
<sequence>MAESSLRTIHRMSKDVADKITTAQVVISLAGALRQLIDNSIDAAAKTIEVRVKNYGIESLEVQDNGHGIEVSNFELLCKPHSTSKLSNFSDFDHLATLGFRGEALNALCALSTITIFTRAADSEVGTRLKYDHAGNIVSKTSLAREIGTTVIVENLFETLPVRRKELERTAKKDFPKLLVTVQSFSLMKPTIKFLCSNMIAGKRQSLICTPGGNSSIKEVVLNLFGGMSNKKNSSSSLIEIKRELPDEEICALYSLLGYSEHLYDEITLAGFVSSCEHGSGRSSADRQFVYINNRPIEYYRVCRVVNEVYQQYNKSQYPILVLFIGVPAKTIDVNVTPDKKTVLFDKEKHLLALLRASLIATFRPVLGLQTSVRSSVEDTRNLSFARSLSSSSVDNLDESLNSSANSTVIEPSEPLQNIEDLLREARASSKKGRTSNVGPPSKRVRLADVMAGRSSTTSSPLFPSQRKTLESYSFTFTPHEPSSTTSSQNQETENSESPPTQPFPPTEKILSPVLLKNMSRGFHIDSRADDALLDKIEQAIDEAEREDDPLEDDDTIACSSNSPKGKMERKKVQNFVRTQQNIKFSMANFKDRIRELAERKKETPSFSQDVEFHSVIRPEDSEEAEKELDRALKKADFGQMKIIGQFNKGFIISRFGRNLFIIDQHASDEKYNFEKLQKNAKISMQPLLTPASLNFGAVQEMIIRDNIEIFRANGFDFKFVDRGEDGCMKAYMTSRPQILSQNLTNQDLDEIVSMVAEYPGQMYRPTKIRKIFASRACRSSIMIGTSLNEHQMRKVVRNLGHLDQPWNCPHGRPTIRHLFDLSQTNLLM</sequence>
<dbReference type="InterPro" id="IPR014762">
    <property type="entry name" value="DNA_mismatch_repair_CS"/>
</dbReference>
<dbReference type="InterPro" id="IPR037198">
    <property type="entry name" value="MutL_C_sf"/>
</dbReference>
<dbReference type="InterPro" id="IPR036890">
    <property type="entry name" value="HATPase_C_sf"/>
</dbReference>
<dbReference type="Gene3D" id="3.30.1370.100">
    <property type="entry name" value="MutL, C-terminal domain, regulatory subdomain"/>
    <property type="match status" value="1"/>
</dbReference>
<feature type="domain" description="DNA mismatch repair protein S5" evidence="5">
    <location>
        <begin position="221"/>
        <end position="364"/>
    </location>
</feature>
<dbReference type="SUPFAM" id="SSF55874">
    <property type="entry name" value="ATPase domain of HSP90 chaperone/DNA topoisomerase II/histidine kinase"/>
    <property type="match status" value="1"/>
</dbReference>
<feature type="compositionally biased region" description="Acidic residues" evidence="3">
    <location>
        <begin position="544"/>
        <end position="556"/>
    </location>
</feature>
<reference evidence="6" key="1">
    <citation type="submission" date="2020-10" db="EMBL/GenBank/DDBJ databases">
        <authorList>
            <person name="Kikuchi T."/>
        </authorList>
    </citation>
    <scope>NUCLEOTIDE SEQUENCE</scope>
    <source>
        <strain evidence="6">NKZ352</strain>
    </source>
</reference>
<dbReference type="CDD" id="cd16926">
    <property type="entry name" value="HATPase_MutL-MLH-PMS-like"/>
    <property type="match status" value="1"/>
</dbReference>
<dbReference type="GO" id="GO:0030983">
    <property type="term" value="F:mismatched DNA binding"/>
    <property type="evidence" value="ECO:0007669"/>
    <property type="project" value="InterPro"/>
</dbReference>
<dbReference type="Pfam" id="PF08676">
    <property type="entry name" value="MutL_C"/>
    <property type="match status" value="1"/>
</dbReference>
<dbReference type="InterPro" id="IPR020568">
    <property type="entry name" value="Ribosomal_Su5_D2-typ_SF"/>
</dbReference>
<accession>A0A8S1H6K2</accession>
<dbReference type="GO" id="GO:0005524">
    <property type="term" value="F:ATP binding"/>
    <property type="evidence" value="ECO:0007669"/>
    <property type="project" value="InterPro"/>
</dbReference>
<dbReference type="InterPro" id="IPR014790">
    <property type="entry name" value="MutL_C"/>
</dbReference>